<accession>A0A917F8Z8</accession>
<sequence length="144" mass="15718">MTTPSPLSADELALWHAFKHAAEHVRRRVGEEIAQATGLSDPDYGILTRLDDGAGRLRQQELATSMGWHRSRLSHQLTRMETRGLVQRRDADGGGVVVRLTDAGADAVALARPVHAAAVRRHLLGRVPPATREALLALLQDLAR</sequence>
<dbReference type="InterPro" id="IPR036390">
    <property type="entry name" value="WH_DNA-bd_sf"/>
</dbReference>
<dbReference type="Gene3D" id="1.10.10.10">
    <property type="entry name" value="Winged helix-like DNA-binding domain superfamily/Winged helix DNA-binding domain"/>
    <property type="match status" value="1"/>
</dbReference>
<evidence type="ECO:0000259" key="1">
    <source>
        <dbReference type="PROSITE" id="PS50995"/>
    </source>
</evidence>
<organism evidence="2 3">
    <name type="scientific">Marmoricola endophyticus</name>
    <dbReference type="NCBI Taxonomy" id="2040280"/>
    <lineage>
        <taxon>Bacteria</taxon>
        <taxon>Bacillati</taxon>
        <taxon>Actinomycetota</taxon>
        <taxon>Actinomycetes</taxon>
        <taxon>Propionibacteriales</taxon>
        <taxon>Nocardioidaceae</taxon>
        <taxon>Marmoricola</taxon>
    </lineage>
</organism>
<evidence type="ECO:0000313" key="3">
    <source>
        <dbReference type="Proteomes" id="UP000649179"/>
    </source>
</evidence>
<dbReference type="SMART" id="SM00347">
    <property type="entry name" value="HTH_MARR"/>
    <property type="match status" value="1"/>
</dbReference>
<keyword evidence="3" id="KW-1185">Reference proteome</keyword>
<dbReference type="InterPro" id="IPR039422">
    <property type="entry name" value="MarR/SlyA-like"/>
</dbReference>
<dbReference type="GO" id="GO:0003700">
    <property type="term" value="F:DNA-binding transcription factor activity"/>
    <property type="evidence" value="ECO:0007669"/>
    <property type="project" value="InterPro"/>
</dbReference>
<dbReference type="SUPFAM" id="SSF46785">
    <property type="entry name" value="Winged helix' DNA-binding domain"/>
    <property type="match status" value="1"/>
</dbReference>
<reference evidence="2" key="1">
    <citation type="journal article" date="2014" name="Int. J. Syst. Evol. Microbiol.">
        <title>Complete genome sequence of Corynebacterium casei LMG S-19264T (=DSM 44701T), isolated from a smear-ripened cheese.</title>
        <authorList>
            <consortium name="US DOE Joint Genome Institute (JGI-PGF)"/>
            <person name="Walter F."/>
            <person name="Albersmeier A."/>
            <person name="Kalinowski J."/>
            <person name="Ruckert C."/>
        </authorList>
    </citation>
    <scope>NUCLEOTIDE SEQUENCE</scope>
    <source>
        <strain evidence="2">CGMCC 1.16067</strain>
    </source>
</reference>
<dbReference type="InterPro" id="IPR036388">
    <property type="entry name" value="WH-like_DNA-bd_sf"/>
</dbReference>
<dbReference type="Pfam" id="PF12802">
    <property type="entry name" value="MarR_2"/>
    <property type="match status" value="1"/>
</dbReference>
<dbReference type="RefSeq" id="WP_188780533.1">
    <property type="nucleotide sequence ID" value="NZ_BMKQ01000001.1"/>
</dbReference>
<protein>
    <submittedName>
        <fullName evidence="2">Transcriptional regulator</fullName>
    </submittedName>
</protein>
<dbReference type="PROSITE" id="PS50995">
    <property type="entry name" value="HTH_MARR_2"/>
    <property type="match status" value="1"/>
</dbReference>
<feature type="domain" description="HTH marR-type" evidence="1">
    <location>
        <begin position="11"/>
        <end position="144"/>
    </location>
</feature>
<dbReference type="Proteomes" id="UP000649179">
    <property type="component" value="Unassembled WGS sequence"/>
</dbReference>
<dbReference type="EMBL" id="BMKQ01000001">
    <property type="protein sequence ID" value="GGF54389.1"/>
    <property type="molecule type" value="Genomic_DNA"/>
</dbReference>
<dbReference type="AlphaFoldDB" id="A0A917F8Z8"/>
<dbReference type="GO" id="GO:0006950">
    <property type="term" value="P:response to stress"/>
    <property type="evidence" value="ECO:0007669"/>
    <property type="project" value="TreeGrafter"/>
</dbReference>
<proteinExistence type="predicted"/>
<dbReference type="InterPro" id="IPR000835">
    <property type="entry name" value="HTH_MarR-typ"/>
</dbReference>
<reference evidence="2" key="2">
    <citation type="submission" date="2020-09" db="EMBL/GenBank/DDBJ databases">
        <authorList>
            <person name="Sun Q."/>
            <person name="Zhou Y."/>
        </authorList>
    </citation>
    <scope>NUCLEOTIDE SEQUENCE</scope>
    <source>
        <strain evidence="2">CGMCC 1.16067</strain>
    </source>
</reference>
<gene>
    <name evidence="2" type="ORF">GCM10011519_30360</name>
</gene>
<dbReference type="PANTHER" id="PTHR33164:SF99">
    <property type="entry name" value="MARR FAMILY REGULATORY PROTEIN"/>
    <property type="match status" value="1"/>
</dbReference>
<comment type="caution">
    <text evidence="2">The sequence shown here is derived from an EMBL/GenBank/DDBJ whole genome shotgun (WGS) entry which is preliminary data.</text>
</comment>
<name>A0A917F8Z8_9ACTN</name>
<dbReference type="PANTHER" id="PTHR33164">
    <property type="entry name" value="TRANSCRIPTIONAL REGULATOR, MARR FAMILY"/>
    <property type="match status" value="1"/>
</dbReference>
<evidence type="ECO:0000313" key="2">
    <source>
        <dbReference type="EMBL" id="GGF54389.1"/>
    </source>
</evidence>